<dbReference type="Proteomes" id="UP000199036">
    <property type="component" value="Unassembled WGS sequence"/>
</dbReference>
<proteinExistence type="predicted"/>
<sequence>MKKVLLLVALFVVPVVAYLFFASGVNSFIKLPVVTEKIPELPINWKPLSGNETQLKNKITILGFVGNDIKYVEGNITNLAHKIYDKNKDFVDFQVVMIAPKGTEEAIIDLNRQLSVNIDLKHWHYVMADEKEIQEYFKKLNLVGGLDSKVGTSNVYIIDKELNLRGRKGKNKKGEDEYREGYNTISAADLHNEMSDDVKVILAEYRLALKKNNNKDNITN</sequence>
<dbReference type="AlphaFoldDB" id="A0A1I5ERI4"/>
<name>A0A1I5ERI4_9FLAO</name>
<evidence type="ECO:0000313" key="2">
    <source>
        <dbReference type="Proteomes" id="UP000199036"/>
    </source>
</evidence>
<keyword evidence="2" id="KW-1185">Reference proteome</keyword>
<dbReference type="STRING" id="913024.SAMN05421741_12213"/>
<accession>A0A1I5ERI4</accession>
<dbReference type="Gene3D" id="3.40.30.10">
    <property type="entry name" value="Glutaredoxin"/>
    <property type="match status" value="1"/>
</dbReference>
<dbReference type="EMBL" id="FOVI01000022">
    <property type="protein sequence ID" value="SFO13986.1"/>
    <property type="molecule type" value="Genomic_DNA"/>
</dbReference>
<reference evidence="2" key="1">
    <citation type="submission" date="2016-10" db="EMBL/GenBank/DDBJ databases">
        <authorList>
            <person name="Varghese N."/>
            <person name="Submissions S."/>
        </authorList>
    </citation>
    <scope>NUCLEOTIDE SEQUENCE [LARGE SCALE GENOMIC DNA]</scope>
    <source>
        <strain evidence="2">DS-12</strain>
    </source>
</reference>
<evidence type="ECO:0000313" key="1">
    <source>
        <dbReference type="EMBL" id="SFO13986.1"/>
    </source>
</evidence>
<protein>
    <submittedName>
        <fullName evidence="1">Uncharacterized protein</fullName>
    </submittedName>
</protein>
<dbReference type="OrthoDB" id="1437325at2"/>
<gene>
    <name evidence="1" type="ORF">SAMN05421741_12213</name>
</gene>
<organism evidence="1 2">
    <name type="scientific">Paenimyroides ummariense</name>
    <dbReference type="NCBI Taxonomy" id="913024"/>
    <lineage>
        <taxon>Bacteria</taxon>
        <taxon>Pseudomonadati</taxon>
        <taxon>Bacteroidota</taxon>
        <taxon>Flavobacteriia</taxon>
        <taxon>Flavobacteriales</taxon>
        <taxon>Flavobacteriaceae</taxon>
        <taxon>Paenimyroides</taxon>
    </lineage>
</organism>
<dbReference type="RefSeq" id="WP_091525304.1">
    <property type="nucleotide sequence ID" value="NZ_FOVI01000022.1"/>
</dbReference>